<keyword evidence="2" id="KW-1185">Reference proteome</keyword>
<sequence>MKSPRAYVPPIRMEDESWARCEQDKADMYPHHLERVFQPNEVASELDIAQCQPLSETCNKTKHFTPVEIAKEIDMNINQKKAHGIYTGHLTVQNPRSYFTDSFVKYASSAPGANLGLSSATMMNSCPVRLSVRLLVIYRFTIYNHFSDDDRTPFAGFISRENSLVVINTGPPCSAPLPAVHMLH</sequence>
<dbReference type="OrthoDB" id="415068at2759"/>
<dbReference type="AlphaFoldDB" id="A0A5E4NQK9"/>
<dbReference type="Proteomes" id="UP000325440">
    <property type="component" value="Unassembled WGS sequence"/>
</dbReference>
<dbReference type="EMBL" id="CABPRJ010002448">
    <property type="protein sequence ID" value="VVC46201.1"/>
    <property type="molecule type" value="Genomic_DNA"/>
</dbReference>
<organism evidence="1 2">
    <name type="scientific">Cinara cedri</name>
    <dbReference type="NCBI Taxonomy" id="506608"/>
    <lineage>
        <taxon>Eukaryota</taxon>
        <taxon>Metazoa</taxon>
        <taxon>Ecdysozoa</taxon>
        <taxon>Arthropoda</taxon>
        <taxon>Hexapoda</taxon>
        <taxon>Insecta</taxon>
        <taxon>Pterygota</taxon>
        <taxon>Neoptera</taxon>
        <taxon>Paraneoptera</taxon>
        <taxon>Hemiptera</taxon>
        <taxon>Sternorrhyncha</taxon>
        <taxon>Aphidomorpha</taxon>
        <taxon>Aphidoidea</taxon>
        <taxon>Aphididae</taxon>
        <taxon>Lachninae</taxon>
        <taxon>Cinara</taxon>
    </lineage>
</organism>
<evidence type="ECO:0000313" key="1">
    <source>
        <dbReference type="EMBL" id="VVC46201.1"/>
    </source>
</evidence>
<name>A0A5E4NQK9_9HEMI</name>
<gene>
    <name evidence="1" type="ORF">CINCED_3A021192</name>
</gene>
<proteinExistence type="predicted"/>
<evidence type="ECO:0000313" key="2">
    <source>
        <dbReference type="Proteomes" id="UP000325440"/>
    </source>
</evidence>
<accession>A0A5E4NQK9</accession>
<reference evidence="1 2" key="1">
    <citation type="submission" date="2019-08" db="EMBL/GenBank/DDBJ databases">
        <authorList>
            <person name="Alioto T."/>
            <person name="Alioto T."/>
            <person name="Gomez Garrido J."/>
        </authorList>
    </citation>
    <scope>NUCLEOTIDE SEQUENCE [LARGE SCALE GENOMIC DNA]</scope>
</reference>
<protein>
    <submittedName>
        <fullName evidence="1">Uncharacterized protein</fullName>
    </submittedName>
</protein>